<dbReference type="InterPro" id="IPR029068">
    <property type="entry name" value="Glyas_Bleomycin-R_OHBP_Dase"/>
</dbReference>
<feature type="domain" description="Glyoxalase-like" evidence="1">
    <location>
        <begin position="130"/>
        <end position="234"/>
    </location>
</feature>
<dbReference type="PANTHER" id="PTHR35908">
    <property type="entry name" value="HYPOTHETICAL FUSION PROTEIN"/>
    <property type="match status" value="1"/>
</dbReference>
<dbReference type="OrthoDB" id="5524593at2"/>
<dbReference type="SUPFAM" id="SSF54593">
    <property type="entry name" value="Glyoxalase/Bleomycin resistance protein/Dihydroxybiphenyl dioxygenase"/>
    <property type="match status" value="2"/>
</dbReference>
<dbReference type="AlphaFoldDB" id="A0A1G8GJ15"/>
<name>A0A1G8GJ15_9MICC</name>
<dbReference type="Pfam" id="PF18029">
    <property type="entry name" value="Glyoxalase_6"/>
    <property type="match status" value="2"/>
</dbReference>
<evidence type="ECO:0000313" key="3">
    <source>
        <dbReference type="Proteomes" id="UP000199258"/>
    </source>
</evidence>
<evidence type="ECO:0000313" key="2">
    <source>
        <dbReference type="EMBL" id="SDH94385.1"/>
    </source>
</evidence>
<reference evidence="2 3" key="1">
    <citation type="submission" date="2016-10" db="EMBL/GenBank/DDBJ databases">
        <authorList>
            <person name="de Groot N.N."/>
        </authorList>
    </citation>
    <scope>NUCLEOTIDE SEQUENCE [LARGE SCALE GENOMIC DNA]</scope>
    <source>
        <strain evidence="2 3">NP_1H</strain>
    </source>
</reference>
<evidence type="ECO:0000259" key="1">
    <source>
        <dbReference type="Pfam" id="PF18029"/>
    </source>
</evidence>
<organism evidence="2 3">
    <name type="scientific">Arthrobacter subterraneus</name>
    <dbReference type="NCBI Taxonomy" id="335973"/>
    <lineage>
        <taxon>Bacteria</taxon>
        <taxon>Bacillati</taxon>
        <taxon>Actinomycetota</taxon>
        <taxon>Actinomycetes</taxon>
        <taxon>Micrococcales</taxon>
        <taxon>Micrococcaceae</taxon>
        <taxon>Arthrobacter</taxon>
    </lineage>
</organism>
<dbReference type="InterPro" id="IPR041581">
    <property type="entry name" value="Glyoxalase_6"/>
</dbReference>
<dbReference type="Proteomes" id="UP000199258">
    <property type="component" value="Unassembled WGS sequence"/>
</dbReference>
<dbReference type="RefSeq" id="WP_090585402.1">
    <property type="nucleotide sequence ID" value="NZ_FNDT01000004.1"/>
</dbReference>
<dbReference type="EMBL" id="FNDT01000004">
    <property type="protein sequence ID" value="SDH94385.1"/>
    <property type="molecule type" value="Genomic_DNA"/>
</dbReference>
<dbReference type="PANTHER" id="PTHR35908:SF1">
    <property type="entry name" value="CONSERVED PROTEIN"/>
    <property type="match status" value="1"/>
</dbReference>
<dbReference type="STRING" id="335973.SAMN04488693_104145"/>
<keyword evidence="3" id="KW-1185">Reference proteome</keyword>
<accession>A0A1G8GJ15</accession>
<sequence>MYLENIVFDAVEPRRLGRFWEAALGCERLTDSVDGYETRLTVEGGPVLDLCFQRVPDLSSSEPRLHLDLRGGADQAAETARLLGLGASHLDIGQGDVPWVVLADPEGNPFCVLKDRGAYGDVGPIAALPLDSADPDRDAEFWSWLTGWTPVQGEFRSLSHPSRRGPILELCPEPAPKRTAKNRIHLDIRLESGDRPDAVGAGIAERGGHEIQPGWGELPWRIYADPSGNELCVLPARS</sequence>
<proteinExistence type="predicted"/>
<dbReference type="Gene3D" id="3.10.180.10">
    <property type="entry name" value="2,3-Dihydroxybiphenyl 1,2-Dioxygenase, domain 1"/>
    <property type="match status" value="2"/>
</dbReference>
<feature type="domain" description="Glyoxalase-like" evidence="1">
    <location>
        <begin position="6"/>
        <end position="113"/>
    </location>
</feature>
<dbReference type="CDD" id="cd06587">
    <property type="entry name" value="VOC"/>
    <property type="match status" value="1"/>
</dbReference>
<protein>
    <recommendedName>
        <fullName evidence="1">Glyoxalase-like domain-containing protein</fullName>
    </recommendedName>
</protein>
<gene>
    <name evidence="2" type="ORF">SAMN04488693_104145</name>
</gene>